<comment type="caution">
    <text evidence="1">The sequence shown here is derived from an EMBL/GenBank/DDBJ whole genome shotgun (WGS) entry which is preliminary data.</text>
</comment>
<sequence>MKVEDKFLSNVLLIDVAALNREAASMRRSMSWGLKRELHRLDMVRWLTCLALDSDVLDFGPDIQVILVFEHPDTQILVAEQPDFIQMDGLSFCAPKVGEFTISCVHPAGMTDVKSLFFELLHLVLDSKQVKNVAIVPSEEVFGQSVKEELDQIVREQGNRIAEKACLFSIYPSEKKEAYRQRIVTLSWAHVFGITPNDVK</sequence>
<dbReference type="InterPro" id="IPR046729">
    <property type="entry name" value="DUF6621"/>
</dbReference>
<dbReference type="EMBL" id="AMCI01004517">
    <property type="protein sequence ID" value="EJW97932.1"/>
    <property type="molecule type" value="Genomic_DNA"/>
</dbReference>
<name>J9G816_9ZZZZ</name>
<gene>
    <name evidence="1" type="ORF">EVA_13966</name>
</gene>
<proteinExistence type="predicted"/>
<reference evidence="1" key="1">
    <citation type="journal article" date="2012" name="PLoS ONE">
        <title>Gene sets for utilization of primary and secondary nutrition supplies in the distal gut of endangered iberian lynx.</title>
        <authorList>
            <person name="Alcaide M."/>
            <person name="Messina E."/>
            <person name="Richter M."/>
            <person name="Bargiela R."/>
            <person name="Peplies J."/>
            <person name="Huws S.A."/>
            <person name="Newbold C.J."/>
            <person name="Golyshin P.N."/>
            <person name="Simon M.A."/>
            <person name="Lopez G."/>
            <person name="Yakimov M.M."/>
            <person name="Ferrer M."/>
        </authorList>
    </citation>
    <scope>NUCLEOTIDE SEQUENCE</scope>
</reference>
<accession>J9G816</accession>
<dbReference type="AlphaFoldDB" id="J9G816"/>
<evidence type="ECO:0000313" key="1">
    <source>
        <dbReference type="EMBL" id="EJW97932.1"/>
    </source>
</evidence>
<protein>
    <submittedName>
        <fullName evidence="1">Uncharacterized protein</fullName>
    </submittedName>
</protein>
<dbReference type="Pfam" id="PF20326">
    <property type="entry name" value="DUF6621"/>
    <property type="match status" value="1"/>
</dbReference>
<organism evidence="1">
    <name type="scientific">gut metagenome</name>
    <dbReference type="NCBI Taxonomy" id="749906"/>
    <lineage>
        <taxon>unclassified sequences</taxon>
        <taxon>metagenomes</taxon>
        <taxon>organismal metagenomes</taxon>
    </lineage>
</organism>